<gene>
    <name evidence="4" type="ORF">U9M48_013950</name>
</gene>
<evidence type="ECO:0000259" key="2">
    <source>
        <dbReference type="Pfam" id="PF03108"/>
    </source>
</evidence>
<feature type="region of interest" description="Disordered" evidence="1">
    <location>
        <begin position="683"/>
        <end position="733"/>
    </location>
</feature>
<feature type="domain" description="MULE transposase" evidence="3">
    <location>
        <begin position="297"/>
        <end position="390"/>
    </location>
</feature>
<dbReference type="InterPro" id="IPR018289">
    <property type="entry name" value="MULE_transposase_dom"/>
</dbReference>
<feature type="domain" description="Transposase MuDR plant" evidence="2">
    <location>
        <begin position="133"/>
        <end position="197"/>
    </location>
</feature>
<sequence>MLSDAEAAVGSQQPSSLLSDAEAAVGSQQPSLLSDADAAPPSYEPAFAQVDRDNLQIAQSQDEEGRTAMISEDQICMLLGLRDEDERAVSGPEGPVRPQINMNAGDTVGAAIPVMDELPEEIVIGYDKDNPIIELGTVYPTMKDFRMALKDYAIKNEFGLGTETSNQKRFRGFCKYGTDCTWRICANRQDDNRTIKVTLLCKDHDCVSTRRMETTTPSKNWVASKAENILRLKPRMGAKELQEKLQEQWKAEVLKRMPGSVVEIDTMVVDGQVYFHRFFCALKPCIDGFREGCRPYLSIDSTALNGRWNGHLAAAVAVDGHTWMYPVAYGFIASETEDNWTWFMTHLRNAIGDPPLLAVCTDACKGLENAVASVFSQAEQRECFFHLMKNFKNRFQGFGRIYLAARAYREEVFTEHMAAIFNESGEIWKWFTDNHKLLWYRCHFNLEIKCDFITNNLAEVFNNWIRDIKDLPVAELADKIREMIMVLWSKRRRIAERLPLGRILPAVMIQLRTNTRGLGHLKVVYESMTDKSQWPEVYLPFRVSAPLARRGVGMLGINWPKQLTNQHGRQRKLWIKGCLEGGSKKKGANTNGEENAAPKSSAPTNAKGKKMIRRPMTCKRCGEKGHRQASYKCPLNGTKKKVRKPRVNKTKARKGLLNTPPRPTRDQILQDSPGRITRSKLAFLFGESTSAEPSTSAAPNLSTPTKEGSGGQTKKMTPNKTKKMTPRKKQKTM</sequence>
<keyword evidence="5" id="KW-1185">Reference proteome</keyword>
<dbReference type="PANTHER" id="PTHR31973">
    <property type="entry name" value="POLYPROTEIN, PUTATIVE-RELATED"/>
    <property type="match status" value="1"/>
</dbReference>
<dbReference type="Pfam" id="PF03108">
    <property type="entry name" value="DBD_Tnp_Mut"/>
    <property type="match status" value="1"/>
</dbReference>
<name>A0AAQ3T0K6_PASNO</name>
<evidence type="ECO:0008006" key="6">
    <source>
        <dbReference type="Google" id="ProtNLM"/>
    </source>
</evidence>
<feature type="region of interest" description="Disordered" evidence="1">
    <location>
        <begin position="585"/>
        <end position="670"/>
    </location>
</feature>
<evidence type="ECO:0000313" key="5">
    <source>
        <dbReference type="Proteomes" id="UP001341281"/>
    </source>
</evidence>
<dbReference type="EMBL" id="CP144747">
    <property type="protein sequence ID" value="WVZ64440.1"/>
    <property type="molecule type" value="Genomic_DNA"/>
</dbReference>
<dbReference type="AlphaFoldDB" id="A0AAQ3T0K6"/>
<evidence type="ECO:0000313" key="4">
    <source>
        <dbReference type="EMBL" id="WVZ64440.1"/>
    </source>
</evidence>
<dbReference type="Pfam" id="PF10551">
    <property type="entry name" value="MULE"/>
    <property type="match status" value="1"/>
</dbReference>
<protein>
    <recommendedName>
        <fullName evidence="6">Transposase</fullName>
    </recommendedName>
</protein>
<reference evidence="4 5" key="1">
    <citation type="submission" date="2024-02" db="EMBL/GenBank/DDBJ databases">
        <title>High-quality chromosome-scale genome assembly of Pensacola bahiagrass (Paspalum notatum Flugge var. saurae).</title>
        <authorList>
            <person name="Vega J.M."/>
            <person name="Podio M."/>
            <person name="Orjuela J."/>
            <person name="Siena L.A."/>
            <person name="Pessino S.C."/>
            <person name="Combes M.C."/>
            <person name="Mariac C."/>
            <person name="Albertini E."/>
            <person name="Pupilli F."/>
            <person name="Ortiz J.P.A."/>
            <person name="Leblanc O."/>
        </authorList>
    </citation>
    <scope>NUCLEOTIDE SEQUENCE [LARGE SCALE GENOMIC DNA]</scope>
    <source>
        <strain evidence="4">R1</strain>
        <tissue evidence="4">Leaf</tissue>
    </source>
</reference>
<evidence type="ECO:0000256" key="1">
    <source>
        <dbReference type="SAM" id="MobiDB-lite"/>
    </source>
</evidence>
<accession>A0AAQ3T0K6</accession>
<proteinExistence type="predicted"/>
<feature type="compositionally biased region" description="Basic residues" evidence="1">
    <location>
        <begin position="607"/>
        <end position="617"/>
    </location>
</feature>
<dbReference type="PANTHER" id="PTHR31973:SF195">
    <property type="entry name" value="MUDR FAMILY TRANSPOSASE"/>
    <property type="match status" value="1"/>
</dbReference>
<dbReference type="InterPro" id="IPR004332">
    <property type="entry name" value="Transposase_MuDR"/>
</dbReference>
<feature type="compositionally biased region" description="Basic residues" evidence="1">
    <location>
        <begin position="638"/>
        <end position="654"/>
    </location>
</feature>
<feature type="region of interest" description="Disordered" evidence="1">
    <location>
        <begin position="1"/>
        <end position="43"/>
    </location>
</feature>
<feature type="compositionally biased region" description="Low complexity" evidence="1">
    <location>
        <begin position="687"/>
        <end position="699"/>
    </location>
</feature>
<feature type="compositionally biased region" description="Basic residues" evidence="1">
    <location>
        <begin position="720"/>
        <end position="733"/>
    </location>
</feature>
<dbReference type="Proteomes" id="UP001341281">
    <property type="component" value="Chromosome 03"/>
</dbReference>
<organism evidence="4 5">
    <name type="scientific">Paspalum notatum var. saurae</name>
    <dbReference type="NCBI Taxonomy" id="547442"/>
    <lineage>
        <taxon>Eukaryota</taxon>
        <taxon>Viridiplantae</taxon>
        <taxon>Streptophyta</taxon>
        <taxon>Embryophyta</taxon>
        <taxon>Tracheophyta</taxon>
        <taxon>Spermatophyta</taxon>
        <taxon>Magnoliopsida</taxon>
        <taxon>Liliopsida</taxon>
        <taxon>Poales</taxon>
        <taxon>Poaceae</taxon>
        <taxon>PACMAD clade</taxon>
        <taxon>Panicoideae</taxon>
        <taxon>Andropogonodae</taxon>
        <taxon>Paspaleae</taxon>
        <taxon>Paspalinae</taxon>
        <taxon>Paspalum</taxon>
    </lineage>
</organism>
<evidence type="ECO:0000259" key="3">
    <source>
        <dbReference type="Pfam" id="PF10551"/>
    </source>
</evidence>